<evidence type="ECO:0000259" key="5">
    <source>
        <dbReference type="Pfam" id="PF00700"/>
    </source>
</evidence>
<evidence type="ECO:0000256" key="3">
    <source>
        <dbReference type="RuleBase" id="RU362073"/>
    </source>
</evidence>
<dbReference type="Gene3D" id="1.20.1330.10">
    <property type="entry name" value="f41 fragment of flagellin, N-terminal domain"/>
    <property type="match status" value="1"/>
</dbReference>
<dbReference type="PANTHER" id="PTHR42792:SF1">
    <property type="entry name" value="FLAGELLAR HOOK-ASSOCIATED PROTEIN 3"/>
    <property type="match status" value="1"/>
</dbReference>
<keyword evidence="6" id="KW-0282">Flagellum</keyword>
<comment type="similarity">
    <text evidence="1 3">Belongs to the bacterial flagellin family.</text>
</comment>
<evidence type="ECO:0000259" key="4">
    <source>
        <dbReference type="Pfam" id="PF00669"/>
    </source>
</evidence>
<keyword evidence="7" id="KW-1185">Reference proteome</keyword>
<dbReference type="Pfam" id="PF00700">
    <property type="entry name" value="Flagellin_C"/>
    <property type="match status" value="1"/>
</dbReference>
<proteinExistence type="inferred from homology"/>
<evidence type="ECO:0000313" key="6">
    <source>
        <dbReference type="EMBL" id="SEL59196.1"/>
    </source>
</evidence>
<name>A0A1H7RG38_9SPHN</name>
<dbReference type="PANTHER" id="PTHR42792">
    <property type="entry name" value="FLAGELLIN"/>
    <property type="match status" value="1"/>
</dbReference>
<sequence>MSVSFATSGFYGRSASAMNALTARAEALQTQVSTGKKLQAPSDDAVAYQRLQGMRVAGANDAAFGANVKIAQGVLASADSTLGSIGDQLQKATELAVQAGNGTLSKDAKQAIATQLKDVLASIVGLANAKDARGAPLFGGSEAAVAGQAETPAVTQTATGALTFAAGQPSAIPIGEGQTVQPSVAARDVLKIKDDGTTTGRDIGEVITSMIATLEAGGTLSDADNADLSAISAQTTQAQASVGARAVRVDLQAAYFTQVGTDREAARSDMEDVDVTTAITELQKTMTILSATQASFSKLSQLSLFDYIR</sequence>
<comment type="function">
    <text evidence="3">Flagellin is the subunit protein which polymerizes to form the filaments of bacterial flagella.</text>
</comment>
<evidence type="ECO:0000256" key="2">
    <source>
        <dbReference type="ARBA" id="ARBA00023143"/>
    </source>
</evidence>
<feature type="domain" description="Flagellin C-terminal" evidence="5">
    <location>
        <begin position="233"/>
        <end position="307"/>
    </location>
</feature>
<comment type="subcellular location">
    <subcellularLocation>
        <location evidence="3">Secreted</location>
    </subcellularLocation>
    <subcellularLocation>
        <location evidence="3">Bacterial flagellum</location>
    </subcellularLocation>
</comment>
<organism evidence="6 7">
    <name type="scientific">Sphingomonas palmae</name>
    <dbReference type="NCBI Taxonomy" id="1855283"/>
    <lineage>
        <taxon>Bacteria</taxon>
        <taxon>Pseudomonadati</taxon>
        <taxon>Pseudomonadota</taxon>
        <taxon>Alphaproteobacteria</taxon>
        <taxon>Sphingomonadales</taxon>
        <taxon>Sphingomonadaceae</taxon>
        <taxon>Sphingomonas</taxon>
    </lineage>
</organism>
<dbReference type="Proteomes" id="UP000199214">
    <property type="component" value="Unassembled WGS sequence"/>
</dbReference>
<keyword evidence="2 3" id="KW-0975">Bacterial flagellum</keyword>
<dbReference type="EMBL" id="FNZZ01000004">
    <property type="protein sequence ID" value="SEL59196.1"/>
    <property type="molecule type" value="Genomic_DNA"/>
</dbReference>
<evidence type="ECO:0000313" key="7">
    <source>
        <dbReference type="Proteomes" id="UP000199214"/>
    </source>
</evidence>
<dbReference type="AlphaFoldDB" id="A0A1H7RG38"/>
<keyword evidence="6" id="KW-0969">Cilium</keyword>
<protein>
    <recommendedName>
        <fullName evidence="3">Flagellin</fullName>
    </recommendedName>
</protein>
<dbReference type="Pfam" id="PF00669">
    <property type="entry name" value="Flagellin_N"/>
    <property type="match status" value="1"/>
</dbReference>
<keyword evidence="3" id="KW-0964">Secreted</keyword>
<dbReference type="GO" id="GO:0005576">
    <property type="term" value="C:extracellular region"/>
    <property type="evidence" value="ECO:0007669"/>
    <property type="project" value="UniProtKB-SubCell"/>
</dbReference>
<evidence type="ECO:0000256" key="1">
    <source>
        <dbReference type="ARBA" id="ARBA00005709"/>
    </source>
</evidence>
<feature type="domain" description="Flagellin N-terminal" evidence="4">
    <location>
        <begin position="19"/>
        <end position="141"/>
    </location>
</feature>
<dbReference type="GO" id="GO:0005198">
    <property type="term" value="F:structural molecule activity"/>
    <property type="evidence" value="ECO:0007669"/>
    <property type="project" value="UniProtKB-UniRule"/>
</dbReference>
<dbReference type="GO" id="GO:0009288">
    <property type="term" value="C:bacterial-type flagellum"/>
    <property type="evidence" value="ECO:0007669"/>
    <property type="project" value="UniProtKB-SubCell"/>
</dbReference>
<dbReference type="InterPro" id="IPR001492">
    <property type="entry name" value="Flagellin"/>
</dbReference>
<gene>
    <name evidence="6" type="ORF">SAMN05216382_2237</name>
</gene>
<dbReference type="OrthoDB" id="7389561at2"/>
<dbReference type="InterPro" id="IPR001029">
    <property type="entry name" value="Flagellin_N"/>
</dbReference>
<dbReference type="STRING" id="1855283.SAMN05216382_2237"/>
<dbReference type="RefSeq" id="WP_093006306.1">
    <property type="nucleotide sequence ID" value="NZ_FNZZ01000004.1"/>
</dbReference>
<reference evidence="7" key="1">
    <citation type="submission" date="2016-10" db="EMBL/GenBank/DDBJ databases">
        <authorList>
            <person name="Varghese N."/>
            <person name="Submissions S."/>
        </authorList>
    </citation>
    <scope>NUCLEOTIDE SEQUENCE [LARGE SCALE GENOMIC DNA]</scope>
    <source>
        <strain evidence="7">JS21-1</strain>
    </source>
</reference>
<accession>A0A1H7RG38</accession>
<keyword evidence="6" id="KW-0966">Cell projection</keyword>
<dbReference type="SUPFAM" id="SSF64518">
    <property type="entry name" value="Phase 1 flagellin"/>
    <property type="match status" value="1"/>
</dbReference>
<dbReference type="InterPro" id="IPR046358">
    <property type="entry name" value="Flagellin_C"/>
</dbReference>